<organism evidence="1 2">
    <name type="scientific">Chitinophaga flava</name>
    <dbReference type="NCBI Taxonomy" id="2259036"/>
    <lineage>
        <taxon>Bacteria</taxon>
        <taxon>Pseudomonadati</taxon>
        <taxon>Bacteroidota</taxon>
        <taxon>Chitinophagia</taxon>
        <taxon>Chitinophagales</taxon>
        <taxon>Chitinophagaceae</taxon>
        <taxon>Chitinophaga</taxon>
    </lineage>
</organism>
<accession>A0A365XVQ4</accession>
<sequence length="291" mass="33623">MSIINQKIQEVTNELKAWLDKPNAENLHFHEPTAELQTVLTEPKVRKSIMVAIKNINTWYGINYVYQGLADNAISKQNEYFVSSYYVASIANAFALGYPANPPKLQFTVITKFLANTLQAKWYDKSNELINMINKWLPTKFLNGGLDFAKASWFILTIANKCFDIKVDYSAYRIPKTLGIYDEILTKWDTSDLKEVDRLINVMCDYHINEAGFNEETPNEFSLEEEFVYTYEIAAWLSVREKIGLKNPEIFSHPIAQLIINKLPIQALPFHPIPSFDTLLQKLKHEFPDEQ</sequence>
<protein>
    <submittedName>
        <fullName evidence="1">Uncharacterized protein</fullName>
    </submittedName>
</protein>
<proteinExistence type="predicted"/>
<dbReference type="AlphaFoldDB" id="A0A365XVQ4"/>
<name>A0A365XVQ4_9BACT</name>
<dbReference type="Proteomes" id="UP000253410">
    <property type="component" value="Unassembled WGS sequence"/>
</dbReference>
<dbReference type="RefSeq" id="WP_113619204.1">
    <property type="nucleotide sequence ID" value="NZ_QFFJ01000002.1"/>
</dbReference>
<keyword evidence="2" id="KW-1185">Reference proteome</keyword>
<evidence type="ECO:0000313" key="1">
    <source>
        <dbReference type="EMBL" id="RBL90456.1"/>
    </source>
</evidence>
<comment type="caution">
    <text evidence="1">The sequence shown here is derived from an EMBL/GenBank/DDBJ whole genome shotgun (WGS) entry which is preliminary data.</text>
</comment>
<dbReference type="EMBL" id="QFFJ01000002">
    <property type="protein sequence ID" value="RBL90456.1"/>
    <property type="molecule type" value="Genomic_DNA"/>
</dbReference>
<reference evidence="1 2" key="1">
    <citation type="submission" date="2018-05" db="EMBL/GenBank/DDBJ databases">
        <title>Chitinophaga sp. K3CV102501T nov., isolated from isolated from a monsoon evergreen broad-leaved forest soil.</title>
        <authorList>
            <person name="Lv Y."/>
        </authorList>
    </citation>
    <scope>NUCLEOTIDE SEQUENCE [LARGE SCALE GENOMIC DNA]</scope>
    <source>
        <strain evidence="1 2">GDMCC 1.1325</strain>
    </source>
</reference>
<gene>
    <name evidence="1" type="ORF">DF182_28770</name>
</gene>
<dbReference type="OrthoDB" id="662456at2"/>
<evidence type="ECO:0000313" key="2">
    <source>
        <dbReference type="Proteomes" id="UP000253410"/>
    </source>
</evidence>